<dbReference type="InterPro" id="IPR004960">
    <property type="entry name" value="LipA_acyltrans"/>
</dbReference>
<protein>
    <recommendedName>
        <fullName evidence="8">Lipid A biosynthesis lauroyl acyltransferase</fullName>
    </recommendedName>
</protein>
<dbReference type="EMBL" id="UOEH01000043">
    <property type="protein sequence ID" value="VAV90543.1"/>
    <property type="molecule type" value="Genomic_DNA"/>
</dbReference>
<proteinExistence type="predicted"/>
<evidence type="ECO:0000256" key="2">
    <source>
        <dbReference type="ARBA" id="ARBA00022475"/>
    </source>
</evidence>
<sequence length="186" mass="21133">MNDAAPDPSQYPLPERRSNRPVTFAHRIEFVVFSALMGFFRLLGIDRASALCGRTMRFVGPKIRPLSRRGEDNLRMIFPDWPEEKIRATIADVWENLGRTAAEYAHLDRLHIDGDNPRILCANAEKVAKVFETHSRMVFVTGHFANWEVTGITAKQMDVPFGVIYRALDNPLIDEIIIKKRAAVAT</sequence>
<feature type="non-terminal residue" evidence="7">
    <location>
        <position position="186"/>
    </location>
</feature>
<comment type="subcellular location">
    <subcellularLocation>
        <location evidence="1">Cell inner membrane</location>
    </subcellularLocation>
</comment>
<dbReference type="PANTHER" id="PTHR30606">
    <property type="entry name" value="LIPID A BIOSYNTHESIS LAUROYL ACYLTRANSFERASE"/>
    <property type="match status" value="1"/>
</dbReference>
<organism evidence="7">
    <name type="scientific">hydrothermal vent metagenome</name>
    <dbReference type="NCBI Taxonomy" id="652676"/>
    <lineage>
        <taxon>unclassified sequences</taxon>
        <taxon>metagenomes</taxon>
        <taxon>ecological metagenomes</taxon>
    </lineage>
</organism>
<reference evidence="7" key="1">
    <citation type="submission" date="2018-06" db="EMBL/GenBank/DDBJ databases">
        <authorList>
            <person name="Zhirakovskaya E."/>
        </authorList>
    </citation>
    <scope>NUCLEOTIDE SEQUENCE</scope>
</reference>
<dbReference type="Pfam" id="PF03279">
    <property type="entry name" value="Lip_A_acyltrans"/>
    <property type="match status" value="1"/>
</dbReference>
<evidence type="ECO:0000256" key="4">
    <source>
        <dbReference type="ARBA" id="ARBA00022679"/>
    </source>
</evidence>
<dbReference type="AlphaFoldDB" id="A0A3B0S254"/>
<keyword evidence="6" id="KW-0012">Acyltransferase</keyword>
<evidence type="ECO:0000256" key="6">
    <source>
        <dbReference type="ARBA" id="ARBA00023315"/>
    </source>
</evidence>
<name>A0A3B0S254_9ZZZZ</name>
<keyword evidence="2" id="KW-1003">Cell membrane</keyword>
<dbReference type="GO" id="GO:0016746">
    <property type="term" value="F:acyltransferase activity"/>
    <property type="evidence" value="ECO:0007669"/>
    <property type="project" value="UniProtKB-KW"/>
</dbReference>
<accession>A0A3B0S254</accession>
<evidence type="ECO:0000313" key="7">
    <source>
        <dbReference type="EMBL" id="VAV90543.1"/>
    </source>
</evidence>
<keyword evidence="5" id="KW-0472">Membrane</keyword>
<evidence type="ECO:0000256" key="5">
    <source>
        <dbReference type="ARBA" id="ARBA00023136"/>
    </source>
</evidence>
<gene>
    <name evidence="7" type="ORF">MNBD_ALPHA05-1147</name>
</gene>
<dbReference type="GO" id="GO:0008610">
    <property type="term" value="P:lipid biosynthetic process"/>
    <property type="evidence" value="ECO:0007669"/>
    <property type="project" value="UniProtKB-ARBA"/>
</dbReference>
<evidence type="ECO:0000256" key="1">
    <source>
        <dbReference type="ARBA" id="ARBA00004533"/>
    </source>
</evidence>
<evidence type="ECO:0008006" key="8">
    <source>
        <dbReference type="Google" id="ProtNLM"/>
    </source>
</evidence>
<dbReference type="PANTHER" id="PTHR30606:SF10">
    <property type="entry name" value="PHOSPHATIDYLINOSITOL MANNOSIDE ACYLTRANSFERASE"/>
    <property type="match status" value="1"/>
</dbReference>
<keyword evidence="3" id="KW-0997">Cell inner membrane</keyword>
<dbReference type="GO" id="GO:0005886">
    <property type="term" value="C:plasma membrane"/>
    <property type="evidence" value="ECO:0007669"/>
    <property type="project" value="UniProtKB-SubCell"/>
</dbReference>
<dbReference type="GO" id="GO:1901137">
    <property type="term" value="P:carbohydrate derivative biosynthetic process"/>
    <property type="evidence" value="ECO:0007669"/>
    <property type="project" value="UniProtKB-ARBA"/>
</dbReference>
<evidence type="ECO:0000256" key="3">
    <source>
        <dbReference type="ARBA" id="ARBA00022519"/>
    </source>
</evidence>
<keyword evidence="4" id="KW-0808">Transferase</keyword>